<protein>
    <recommendedName>
        <fullName evidence="4">6-bladed beta-propeller</fullName>
    </recommendedName>
</protein>
<reference evidence="2 3" key="1">
    <citation type="submission" date="2017-10" db="EMBL/GenBank/DDBJ databases">
        <title>Draft genome of Longimonas halophila.</title>
        <authorList>
            <person name="Goh K.M."/>
            <person name="Shamsir M.S."/>
            <person name="Lim S.W."/>
        </authorList>
    </citation>
    <scope>NUCLEOTIDE SEQUENCE [LARGE SCALE GENOMIC DNA]</scope>
    <source>
        <strain evidence="2 3">KCTC 42399</strain>
    </source>
</reference>
<sequence>MRITYFIVLFVLFSILPEAYAQELTDVINWTGEITLEENEEVLTDRVNVRVEDNRFLISDTRENQVREYARDGTLLNYFGADDPQAPGGGWFPSTPLRMSEDTILVPNKGNGSLSLVDENGNPLERHTHIAKSGDFDVASLPVDGHVLFVGSANGRQGTPNFLHHLDPSSGEVTKSFYPLPGAFGSHAGFLYDISPIVRVDVYAGKIAVGFLFSNNITLLDIDGTLLDEIEPTLSSFKKVEQTEEMPARDEWEEELARRSLSNTLYWLNGETLLVQFTNSYFDDQGERQLNRVLAAVTTEGEVLFEIEDTPRLLAVDQETGDLFFAHPDHDFESHWRVGQVKEEVLP</sequence>
<gene>
    <name evidence="2" type="ORF">CRI93_06835</name>
</gene>
<evidence type="ECO:0000256" key="1">
    <source>
        <dbReference type="SAM" id="SignalP"/>
    </source>
</evidence>
<evidence type="ECO:0000313" key="2">
    <source>
        <dbReference type="EMBL" id="PEN07692.1"/>
    </source>
</evidence>
<organism evidence="2 3">
    <name type="scientific">Longimonas halophila</name>
    <dbReference type="NCBI Taxonomy" id="1469170"/>
    <lineage>
        <taxon>Bacteria</taxon>
        <taxon>Pseudomonadati</taxon>
        <taxon>Rhodothermota</taxon>
        <taxon>Rhodothermia</taxon>
        <taxon>Rhodothermales</taxon>
        <taxon>Salisaetaceae</taxon>
        <taxon>Longimonas</taxon>
    </lineage>
</organism>
<comment type="caution">
    <text evidence="2">The sequence shown here is derived from an EMBL/GenBank/DDBJ whole genome shotgun (WGS) entry which is preliminary data.</text>
</comment>
<dbReference type="EMBL" id="PDEP01000005">
    <property type="protein sequence ID" value="PEN07692.1"/>
    <property type="molecule type" value="Genomic_DNA"/>
</dbReference>
<dbReference type="Proteomes" id="UP000221024">
    <property type="component" value="Unassembled WGS sequence"/>
</dbReference>
<proteinExistence type="predicted"/>
<accession>A0A2H3P617</accession>
<evidence type="ECO:0000313" key="3">
    <source>
        <dbReference type="Proteomes" id="UP000221024"/>
    </source>
</evidence>
<evidence type="ECO:0008006" key="4">
    <source>
        <dbReference type="Google" id="ProtNLM"/>
    </source>
</evidence>
<dbReference type="SUPFAM" id="SSF50998">
    <property type="entry name" value="Quinoprotein alcohol dehydrogenase-like"/>
    <property type="match status" value="1"/>
</dbReference>
<dbReference type="InterPro" id="IPR011047">
    <property type="entry name" value="Quinoprotein_ADH-like_sf"/>
</dbReference>
<keyword evidence="3" id="KW-1185">Reference proteome</keyword>
<feature type="signal peptide" evidence="1">
    <location>
        <begin position="1"/>
        <end position="21"/>
    </location>
</feature>
<keyword evidence="1" id="KW-0732">Signal</keyword>
<dbReference type="AlphaFoldDB" id="A0A2H3P617"/>
<feature type="chain" id="PRO_5013843822" description="6-bladed beta-propeller" evidence="1">
    <location>
        <begin position="22"/>
        <end position="347"/>
    </location>
</feature>
<dbReference type="Gene3D" id="2.130.10.10">
    <property type="entry name" value="YVTN repeat-like/Quinoprotein amine dehydrogenase"/>
    <property type="match status" value="1"/>
</dbReference>
<name>A0A2H3P617_9BACT</name>
<dbReference type="InterPro" id="IPR015943">
    <property type="entry name" value="WD40/YVTN_repeat-like_dom_sf"/>
</dbReference>